<evidence type="ECO:0000313" key="3">
    <source>
        <dbReference type="Proteomes" id="UP000663838"/>
    </source>
</evidence>
<dbReference type="SUPFAM" id="SSF52047">
    <property type="entry name" value="RNI-like"/>
    <property type="match status" value="1"/>
</dbReference>
<accession>A0A821A2J5</accession>
<dbReference type="AlphaFoldDB" id="A0A821A2J5"/>
<gene>
    <name evidence="1" type="ORF">KIK155_LOCUS9890</name>
    <name evidence="2" type="ORF">TOA249_LOCUS8848</name>
</gene>
<dbReference type="Proteomes" id="UP000663838">
    <property type="component" value="Unassembled WGS sequence"/>
</dbReference>
<evidence type="ECO:0000313" key="1">
    <source>
        <dbReference type="EMBL" id="CAF3420457.1"/>
    </source>
</evidence>
<organism evidence="2 3">
    <name type="scientific">Rotaria socialis</name>
    <dbReference type="NCBI Taxonomy" id="392032"/>
    <lineage>
        <taxon>Eukaryota</taxon>
        <taxon>Metazoa</taxon>
        <taxon>Spiralia</taxon>
        <taxon>Gnathifera</taxon>
        <taxon>Rotifera</taxon>
        <taxon>Eurotatoria</taxon>
        <taxon>Bdelloidea</taxon>
        <taxon>Philodinida</taxon>
        <taxon>Philodinidae</taxon>
        <taxon>Rotaria</taxon>
    </lineage>
</organism>
<reference evidence="2" key="1">
    <citation type="submission" date="2021-02" db="EMBL/GenBank/DDBJ databases">
        <authorList>
            <person name="Nowell W R."/>
        </authorList>
    </citation>
    <scope>NUCLEOTIDE SEQUENCE</scope>
</reference>
<name>A0A821A2J5_9BILA</name>
<dbReference type="Proteomes" id="UP000663865">
    <property type="component" value="Unassembled WGS sequence"/>
</dbReference>
<evidence type="ECO:0000313" key="2">
    <source>
        <dbReference type="EMBL" id="CAF4574586.1"/>
    </source>
</evidence>
<comment type="caution">
    <text evidence="2">The sequence shown here is derived from an EMBL/GenBank/DDBJ whole genome shotgun (WGS) entry which is preliminary data.</text>
</comment>
<sequence length="225" mass="26377">MEIYTIVYCYRLKSLILHNLNVIQAFPDNVYFIEHLRSIWLEDCINVHFLLGAIDTRSIKNVIVRRSTCDRTILTTFIGRLDTLHYLDLSSLQINRSTNYNNEQLNLPSKLKACSLNSALLQFCSFMPHISLRSLELIDINIDSLSIILKMLQSLKTLCLFFTTKNVSLSSMVNYLHQSQYSQLWIHFHILSLEDYDEKQTLPSNILIMPIKNFLTCFCYRNRIK</sequence>
<dbReference type="EMBL" id="CAJOBS010000427">
    <property type="protein sequence ID" value="CAF4574586.1"/>
    <property type="molecule type" value="Genomic_DNA"/>
</dbReference>
<dbReference type="EMBL" id="CAJNYV010001424">
    <property type="protein sequence ID" value="CAF3420457.1"/>
    <property type="molecule type" value="Genomic_DNA"/>
</dbReference>
<proteinExistence type="predicted"/>
<protein>
    <submittedName>
        <fullName evidence="2">Uncharacterized protein</fullName>
    </submittedName>
</protein>